<evidence type="ECO:0000313" key="3">
    <source>
        <dbReference type="Proteomes" id="UP000032671"/>
    </source>
</evidence>
<gene>
    <name evidence="1" type="ORF">Abci_012_016</name>
    <name evidence="2" type="ORF">ACI01nite_24150</name>
</gene>
<evidence type="ECO:0008006" key="5">
    <source>
        <dbReference type="Google" id="ProtNLM"/>
    </source>
</evidence>
<dbReference type="Proteomes" id="UP000321891">
    <property type="component" value="Unassembled WGS sequence"/>
</dbReference>
<reference evidence="1 3" key="1">
    <citation type="submission" date="2012-11" db="EMBL/GenBank/DDBJ databases">
        <title>Whole genome sequence of Acetobacter cibinongensis 4H-1.</title>
        <authorList>
            <person name="Azuma Y."/>
            <person name="Higashiura N."/>
            <person name="Hirakawa H."/>
            <person name="Matsushita K."/>
        </authorList>
    </citation>
    <scope>NUCLEOTIDE SEQUENCE [LARGE SCALE GENOMIC DNA]</scope>
    <source>
        <strain evidence="1 3">4H-1</strain>
    </source>
</reference>
<name>A0A0D6N4P8_9PROT</name>
<comment type="caution">
    <text evidence="1">The sequence shown here is derived from an EMBL/GenBank/DDBJ whole genome shotgun (WGS) entry which is preliminary data.</text>
</comment>
<dbReference type="RefSeq" id="WP_048838611.1">
    <property type="nucleotide sequence ID" value="NZ_BAMV01000012.1"/>
</dbReference>
<dbReference type="AlphaFoldDB" id="A0A0D6N4P8"/>
<dbReference type="Pfam" id="PF13704">
    <property type="entry name" value="Glyco_tranf_2_4"/>
    <property type="match status" value="1"/>
</dbReference>
<protein>
    <recommendedName>
        <fullName evidence="5">Glycosyl transferase family 2</fullName>
    </recommendedName>
</protein>
<evidence type="ECO:0000313" key="1">
    <source>
        <dbReference type="EMBL" id="GAN60543.1"/>
    </source>
</evidence>
<organism evidence="1 3">
    <name type="scientific">Acetobacter cibinongensis</name>
    <dbReference type="NCBI Taxonomy" id="146475"/>
    <lineage>
        <taxon>Bacteria</taxon>
        <taxon>Pseudomonadati</taxon>
        <taxon>Pseudomonadota</taxon>
        <taxon>Alphaproteobacteria</taxon>
        <taxon>Acetobacterales</taxon>
        <taxon>Acetobacteraceae</taxon>
        <taxon>Acetobacter</taxon>
    </lineage>
</organism>
<proteinExistence type="predicted"/>
<accession>A0A6N3STP2</accession>
<reference evidence="2 4" key="2">
    <citation type="submission" date="2019-07" db="EMBL/GenBank/DDBJ databases">
        <title>Whole genome shotgun sequence of Acetobacter cibinongensis NBRC 16605.</title>
        <authorList>
            <person name="Hosoyama A."/>
            <person name="Uohara A."/>
            <person name="Ohji S."/>
            <person name="Ichikawa N."/>
        </authorList>
    </citation>
    <scope>NUCLEOTIDE SEQUENCE [LARGE SCALE GENOMIC DNA]</scope>
    <source>
        <strain evidence="2 4">NBRC 16605</strain>
    </source>
</reference>
<dbReference type="EMBL" id="BAMV01000012">
    <property type="protein sequence ID" value="GAN60543.1"/>
    <property type="molecule type" value="Genomic_DNA"/>
</dbReference>
<evidence type="ECO:0000313" key="4">
    <source>
        <dbReference type="Proteomes" id="UP000321891"/>
    </source>
</evidence>
<sequence>MTFRSAAITMVYNESVFLPVWLDYYGKNLGYDNLYIIDHGSDDGSTVRIPGNIIKIPRDNFDDVIRTSFINNLHTSLLNYFDCVIYTDCDEYLVPRPDRYNSLASYLKHQPHGNVVRAVGVDVMPHALGLPPVNFSHDILPQRPHGFITPWESKPLVAKTPPHWTPGFHNCDAPSILDEDLWLFHLKHCDQKRALSRLNLTRSMTWSEQGAAFGHHQRYRDEDMLQLMQTLIEQQERDTLGTLPLTHMLAHGETSKLRRIPDMFLQCL</sequence>
<keyword evidence="4" id="KW-1185">Reference proteome</keyword>
<dbReference type="STRING" id="1231339.Abci_012_016"/>
<dbReference type="CDD" id="cd00761">
    <property type="entry name" value="Glyco_tranf_GTA_type"/>
    <property type="match status" value="1"/>
</dbReference>
<evidence type="ECO:0000313" key="2">
    <source>
        <dbReference type="EMBL" id="GEL59813.1"/>
    </source>
</evidence>
<dbReference type="Proteomes" id="UP000032671">
    <property type="component" value="Unassembled WGS sequence"/>
</dbReference>
<dbReference type="EMBL" id="BJVU01000014">
    <property type="protein sequence ID" value="GEL59813.1"/>
    <property type="molecule type" value="Genomic_DNA"/>
</dbReference>
<accession>A0A0D6N4P8</accession>